<sequence length="132" mass="14598">MEKNSLQHENTTGGTDHLGRQLLARLQIRLHKMEVEIALACIGGFSVNLLQLMEYSKLPKPERPDFKDLLFWLPYLVWPVLSGVLAFAYIESGISLSPLLALNIGLSAPLIFRAMLEANPMKPNSIDPGDGA</sequence>
<dbReference type="EMBL" id="CAADFP010000031">
    <property type="protein sequence ID" value="VFK26170.1"/>
    <property type="molecule type" value="Genomic_DNA"/>
</dbReference>
<accession>A0A450XAE4</accession>
<dbReference type="EMBL" id="CAADFM010000029">
    <property type="protein sequence ID" value="VFK09911.1"/>
    <property type="molecule type" value="Genomic_DNA"/>
</dbReference>
<dbReference type="EMBL" id="CAADFK010000012">
    <property type="protein sequence ID" value="VFK10136.1"/>
    <property type="molecule type" value="Genomic_DNA"/>
</dbReference>
<evidence type="ECO:0000313" key="3">
    <source>
        <dbReference type="EMBL" id="VFK10136.1"/>
    </source>
</evidence>
<evidence type="ECO:0000256" key="1">
    <source>
        <dbReference type="SAM" id="Phobius"/>
    </source>
</evidence>
<name>A0A450XAE4_9GAMM</name>
<keyword evidence="1" id="KW-1133">Transmembrane helix</keyword>
<feature type="transmembrane region" description="Helical" evidence="1">
    <location>
        <begin position="69"/>
        <end position="90"/>
    </location>
</feature>
<keyword evidence="1" id="KW-0812">Transmembrane</keyword>
<dbReference type="AlphaFoldDB" id="A0A450XAE4"/>
<reference evidence="4" key="1">
    <citation type="submission" date="2019-02" db="EMBL/GenBank/DDBJ databases">
        <authorList>
            <person name="Gruber-Vodicka R. H."/>
            <person name="Seah K. B. B."/>
        </authorList>
    </citation>
    <scope>NUCLEOTIDE SEQUENCE</scope>
    <source>
        <strain evidence="2">BECK_S312</strain>
        <strain evidence="3">BECK_S313</strain>
        <strain evidence="4">BECK_S426</strain>
    </source>
</reference>
<evidence type="ECO:0000313" key="4">
    <source>
        <dbReference type="EMBL" id="VFK26170.1"/>
    </source>
</evidence>
<keyword evidence="1" id="KW-0472">Membrane</keyword>
<organism evidence="4">
    <name type="scientific">Candidatus Kentrum sp. LPFa</name>
    <dbReference type="NCBI Taxonomy" id="2126335"/>
    <lineage>
        <taxon>Bacteria</taxon>
        <taxon>Pseudomonadati</taxon>
        <taxon>Pseudomonadota</taxon>
        <taxon>Gammaproteobacteria</taxon>
        <taxon>Candidatus Kentrum</taxon>
    </lineage>
</organism>
<protein>
    <submittedName>
        <fullName evidence="4">Uncharacterized protein</fullName>
    </submittedName>
</protein>
<evidence type="ECO:0000313" key="2">
    <source>
        <dbReference type="EMBL" id="VFK09911.1"/>
    </source>
</evidence>
<gene>
    <name evidence="2" type="ORF">BECKLPF1236A_GA0070988_1002911</name>
    <name evidence="3" type="ORF">BECKLPF1236B_GA0070989_10125</name>
    <name evidence="4" type="ORF">BECKLPF1236C_GA0070990_1003111</name>
</gene>
<feature type="transmembrane region" description="Helical" evidence="1">
    <location>
        <begin position="96"/>
        <end position="116"/>
    </location>
</feature>
<proteinExistence type="predicted"/>